<dbReference type="InterPro" id="IPR012766">
    <property type="entry name" value="Trehalose_OtsA"/>
</dbReference>
<feature type="compositionally biased region" description="Polar residues" evidence="7">
    <location>
        <begin position="967"/>
        <end position="980"/>
    </location>
</feature>
<dbReference type="EC" id="2.4.1.15" evidence="3"/>
<dbReference type="RefSeq" id="XP_007515475.1">
    <property type="nucleotide sequence ID" value="XM_007515413.1"/>
</dbReference>
<dbReference type="InterPro" id="IPR036412">
    <property type="entry name" value="HAD-like_sf"/>
</dbReference>
<dbReference type="OrthoDB" id="755951at2759"/>
<gene>
    <name evidence="8" type="ORF">Bathy01g02420</name>
</gene>
<dbReference type="EMBL" id="FO082278">
    <property type="protein sequence ID" value="CCO14354.1"/>
    <property type="molecule type" value="Genomic_DNA"/>
</dbReference>
<feature type="region of interest" description="Disordered" evidence="7">
    <location>
        <begin position="774"/>
        <end position="803"/>
    </location>
</feature>
<proteinExistence type="inferred from homology"/>
<dbReference type="eggNOG" id="KOG1050">
    <property type="taxonomic scope" value="Eukaryota"/>
</dbReference>
<dbReference type="Gene3D" id="3.40.50.1000">
    <property type="entry name" value="HAD superfamily/HAD-like"/>
    <property type="match status" value="1"/>
</dbReference>
<keyword evidence="4" id="KW-0328">Glycosyltransferase</keyword>
<evidence type="ECO:0000256" key="1">
    <source>
        <dbReference type="ARBA" id="ARBA00005409"/>
    </source>
</evidence>
<dbReference type="CDD" id="cd03788">
    <property type="entry name" value="GT20_TPS"/>
    <property type="match status" value="1"/>
</dbReference>
<dbReference type="FunFam" id="3.40.50.2000:FF:000046">
    <property type="entry name" value="alpha,alpha-trehalose-phosphate synthase [UDP-forming] 1"/>
    <property type="match status" value="1"/>
</dbReference>
<dbReference type="GO" id="GO:0004805">
    <property type="term" value="F:trehalose-phosphatase activity"/>
    <property type="evidence" value="ECO:0007669"/>
    <property type="project" value="TreeGrafter"/>
</dbReference>
<evidence type="ECO:0000313" key="9">
    <source>
        <dbReference type="Proteomes" id="UP000198341"/>
    </source>
</evidence>
<dbReference type="PANTHER" id="PTHR10788:SF106">
    <property type="entry name" value="BCDNA.GH08860"/>
    <property type="match status" value="1"/>
</dbReference>
<organism evidence="8 9">
    <name type="scientific">Bathycoccus prasinos</name>
    <dbReference type="NCBI Taxonomy" id="41875"/>
    <lineage>
        <taxon>Eukaryota</taxon>
        <taxon>Viridiplantae</taxon>
        <taxon>Chlorophyta</taxon>
        <taxon>Mamiellophyceae</taxon>
        <taxon>Mamiellales</taxon>
        <taxon>Bathycoccaceae</taxon>
        <taxon>Bathycoccus</taxon>
    </lineage>
</organism>
<evidence type="ECO:0000256" key="4">
    <source>
        <dbReference type="ARBA" id="ARBA00022676"/>
    </source>
</evidence>
<dbReference type="STRING" id="41875.K8E9N6"/>
<feature type="region of interest" description="Disordered" evidence="7">
    <location>
        <begin position="1165"/>
        <end position="1232"/>
    </location>
</feature>
<dbReference type="GeneID" id="19017977"/>
<dbReference type="GO" id="GO:0005829">
    <property type="term" value="C:cytosol"/>
    <property type="evidence" value="ECO:0007669"/>
    <property type="project" value="TreeGrafter"/>
</dbReference>
<dbReference type="SUPFAM" id="SSF53756">
    <property type="entry name" value="UDP-Glycosyltransferase/glycogen phosphorylase"/>
    <property type="match status" value="1"/>
</dbReference>
<evidence type="ECO:0000256" key="3">
    <source>
        <dbReference type="ARBA" id="ARBA00012538"/>
    </source>
</evidence>
<feature type="compositionally biased region" description="Basic and acidic residues" evidence="7">
    <location>
        <begin position="1172"/>
        <end position="1187"/>
    </location>
</feature>
<dbReference type="Pfam" id="PF02358">
    <property type="entry name" value="Trehalose_PPase"/>
    <property type="match status" value="1"/>
</dbReference>
<accession>K8E9N6</accession>
<keyword evidence="5" id="KW-0808">Transferase</keyword>
<dbReference type="Gene3D" id="3.40.50.2000">
    <property type="entry name" value="Glycogen Phosphorylase B"/>
    <property type="match status" value="2"/>
</dbReference>
<feature type="compositionally biased region" description="Basic and acidic residues" evidence="7">
    <location>
        <begin position="18"/>
        <end position="27"/>
    </location>
</feature>
<dbReference type="Proteomes" id="UP000198341">
    <property type="component" value="Chromosome 1"/>
</dbReference>
<dbReference type="KEGG" id="bpg:Bathy01g02420"/>
<dbReference type="InterPro" id="IPR001830">
    <property type="entry name" value="Glyco_trans_20"/>
</dbReference>
<dbReference type="FunFam" id="3.40.50.2000:FF:000039">
    <property type="entry name" value="alpha,alpha-trehalose-phosphate synthase [UDP-forming] 1-like"/>
    <property type="match status" value="1"/>
</dbReference>
<dbReference type="GO" id="GO:0005992">
    <property type="term" value="P:trehalose biosynthetic process"/>
    <property type="evidence" value="ECO:0007669"/>
    <property type="project" value="InterPro"/>
</dbReference>
<feature type="region of interest" description="Disordered" evidence="7">
    <location>
        <begin position="1"/>
        <end position="109"/>
    </location>
</feature>
<dbReference type="GO" id="GO:0003825">
    <property type="term" value="F:alpha,alpha-trehalose-phosphate synthase (UDP-forming) activity"/>
    <property type="evidence" value="ECO:0007669"/>
    <property type="project" value="UniProtKB-EC"/>
</dbReference>
<feature type="compositionally biased region" description="Acidic residues" evidence="7">
    <location>
        <begin position="777"/>
        <end position="796"/>
    </location>
</feature>
<dbReference type="NCBIfam" id="TIGR02400">
    <property type="entry name" value="trehalose_OtsA"/>
    <property type="match status" value="1"/>
</dbReference>
<feature type="compositionally biased region" description="Basic residues" evidence="7">
    <location>
        <begin position="36"/>
        <end position="50"/>
    </location>
</feature>
<dbReference type="Pfam" id="PF00982">
    <property type="entry name" value="Glyco_transf_20"/>
    <property type="match status" value="1"/>
</dbReference>
<comment type="similarity">
    <text evidence="1">In the N-terminal section; belongs to the glycosyltransferase 20 family.</text>
</comment>
<keyword evidence="9" id="KW-1185">Reference proteome</keyword>
<comment type="similarity">
    <text evidence="2">In the C-terminal section; belongs to the trehalose phosphatase family.</text>
</comment>
<feature type="region of interest" description="Disordered" evidence="7">
    <location>
        <begin position="129"/>
        <end position="161"/>
    </location>
</feature>
<evidence type="ECO:0000256" key="7">
    <source>
        <dbReference type="SAM" id="MobiDB-lite"/>
    </source>
</evidence>
<protein>
    <recommendedName>
        <fullName evidence="3">alpha,alpha-trehalose-phosphate synthase (UDP-forming)</fullName>
        <ecNumber evidence="3">2.4.1.15</ecNumber>
    </recommendedName>
</protein>
<comment type="catalytic activity">
    <reaction evidence="6">
        <text>D-glucose 6-phosphate + UDP-alpha-D-glucose = alpha,alpha-trehalose 6-phosphate + UDP + H(+)</text>
        <dbReference type="Rhea" id="RHEA:18889"/>
        <dbReference type="ChEBI" id="CHEBI:15378"/>
        <dbReference type="ChEBI" id="CHEBI:58223"/>
        <dbReference type="ChEBI" id="CHEBI:58429"/>
        <dbReference type="ChEBI" id="CHEBI:58885"/>
        <dbReference type="ChEBI" id="CHEBI:61548"/>
        <dbReference type="EC" id="2.4.1.15"/>
    </reaction>
</comment>
<name>K8E9N6_9CHLO</name>
<feature type="compositionally biased region" description="Low complexity" evidence="7">
    <location>
        <begin position="71"/>
        <end position="81"/>
    </location>
</feature>
<sequence>MESAMIIEDEEVLKEKRRSSDAEREKTTGGSTSLSPRRREHQPHHHHHHQGLSSSFEDEIMKKAGGGGGLSSSSQVQQPQRPKSRGPPPGGKTKEARESSSATDLARLEDTTRVDRLIREREQMRRNRSFSILDDDMKSEVSGAREDLDQKSTSEGENQPSVVGVDVQDKIAQAAQASTGRLIIAANRLPVSVKKGEDGKWGLTISSGGLVSALLGVGKSYGMLWVGWPGVFIDEGPDRDALTETLLEKRCLPIWLTRNQVELYYNGYCNNILWPLFNYVPLTFEPKLSSTKDMASQWLAYISANQLFEEAIMSVFVPGDIVWCHDYHLMLLPQMLRKNDDKMKIGWFLHTPFPSSEIYRTLPMREELLISVLKADLVGFHTYDYARHFVSSCSRILAFEGRPDGVEDGGNFTRVAAFPIGIDPTRFHDALATKVVQDHILVLKARFKGRKVMLGVDRLDMIKGIPQKLLGYEKFLNEHPEWRDQVVLVQIAVPTRSDVPEYQKLTSQVHEIVGRINGRFGTLGSVPIQHLDCSLSFAELTALYAVTDCCLVTSLRDGMNLVSYEYVSCQSQNAGVLILSEFAGAAQSLGAGSILVNPWNVTEVAQAIDDALTMPETERRERHKFNFSHVEVHTSQAWADTFIAELNDTHVEAELRRLRIPPRLRASDLIGPFTESRQRLVILGFNATLTKKDSRSQADRIKSRNVNKIIKPKTGDVSPLHSVSQECIARLCDDPNTTVCIFSGSERHKLAKKFAVLPKVWIVAENGCFIRPPLITNDDENEDNNGDDDDQDDEDHREEKKDVFKVPKLPPKWHTLVEMSQLDWLESVQVVFEYFCERTPRSYVEIRETSLVWSYKYSDPDFGRQQARDLLQHLWTGPISNANVDIIQGMKSVEARPVGLSKGVAVDKIVQMIARDGKGGQKEIDFAFCAGHFLGRDEDIFTYLDSHTGDHDVSAESSRGGSPVDKQGNTKNGYSPTELSSGLADSFKQVNINGNGDFRDDASGRETPPTYETVDSENNPLVVTPMKLPERSAPRRQSSFRGVSGVQGSSAEKTGELGGQGPSYLHPNESFAESLGSVVETKKKKADVHFGSVFTCTVGRKRSPAHYFVDDSDQIAELLIGLVNNMHDGKGLIELLQFNDVGDEVSQEPPERSLSRARSVDEFHQFASQKQQESKPRTRRSSIDFERFANSPNKAGSMVNLPLGREGSTSLSSLQEAEYQPRNGLEGGFTKS</sequence>
<dbReference type="SUPFAM" id="SSF56784">
    <property type="entry name" value="HAD-like"/>
    <property type="match status" value="1"/>
</dbReference>
<evidence type="ECO:0000256" key="2">
    <source>
        <dbReference type="ARBA" id="ARBA00006330"/>
    </source>
</evidence>
<evidence type="ECO:0000256" key="5">
    <source>
        <dbReference type="ARBA" id="ARBA00022679"/>
    </source>
</evidence>
<dbReference type="InterPro" id="IPR023214">
    <property type="entry name" value="HAD_sf"/>
</dbReference>
<reference evidence="8 9" key="1">
    <citation type="submission" date="2011-10" db="EMBL/GenBank/DDBJ databases">
        <authorList>
            <person name="Genoscope - CEA"/>
        </authorList>
    </citation>
    <scope>NUCLEOTIDE SEQUENCE [LARGE SCALE GENOMIC DNA]</scope>
    <source>
        <strain evidence="8 9">RCC 1105</strain>
    </source>
</reference>
<feature type="compositionally biased region" description="Polar residues" evidence="7">
    <location>
        <begin position="1035"/>
        <end position="1052"/>
    </location>
</feature>
<dbReference type="Gene3D" id="3.30.70.1020">
    <property type="entry name" value="Trehalose-6-phosphate phosphatase related protein, domain 2"/>
    <property type="match status" value="1"/>
</dbReference>
<dbReference type="PANTHER" id="PTHR10788">
    <property type="entry name" value="TREHALOSE-6-PHOSPHATE SYNTHASE"/>
    <property type="match status" value="1"/>
</dbReference>
<dbReference type="InterPro" id="IPR003337">
    <property type="entry name" value="Trehalose_PPase"/>
</dbReference>
<feature type="compositionally biased region" description="Basic and acidic residues" evidence="7">
    <location>
        <begin position="135"/>
        <end position="154"/>
    </location>
</feature>
<evidence type="ECO:0000256" key="6">
    <source>
        <dbReference type="ARBA" id="ARBA00048039"/>
    </source>
</evidence>
<feature type="region of interest" description="Disordered" evidence="7">
    <location>
        <begin position="949"/>
        <end position="1063"/>
    </location>
</feature>
<evidence type="ECO:0000313" key="8">
    <source>
        <dbReference type="EMBL" id="CCO14354.1"/>
    </source>
</evidence>
<dbReference type="AlphaFoldDB" id="K8E9N6"/>